<dbReference type="InterPro" id="IPR016039">
    <property type="entry name" value="Thiolase-like"/>
</dbReference>
<evidence type="ECO:0000313" key="6">
    <source>
        <dbReference type="Proteomes" id="UP001153642"/>
    </source>
</evidence>
<dbReference type="CDD" id="cd00830">
    <property type="entry name" value="KAS_III"/>
    <property type="match status" value="1"/>
</dbReference>
<dbReference type="Pfam" id="PF08541">
    <property type="entry name" value="ACP_syn_III_C"/>
    <property type="match status" value="1"/>
</dbReference>
<evidence type="ECO:0000313" key="5">
    <source>
        <dbReference type="EMBL" id="MDG3584778.1"/>
    </source>
</evidence>
<sequence>MGSQINFIDYYLPKKIVSNEELQTQFPDRDISKMANKIGVYKRHVVDKEETALDLAEKSCNNLFKTYDKDKIDFVILCTQSPDYYLPTSACLLQQRLGLSKNVGAFDVNQGCSGFIYGLTIAKGLISASIAKNVLLVMSETYSKHINSSDLGNRMIFGDASSAIVVEHGESEKIGNFVIGTDGEGADNLIVRNGGMKCRFDINAETIVSRNMDEQTNNDLYMNGSEIFYFVGKQIPQVVENTLLKNNLAKKDIDYYIFHQANEYMIDFLAKKLKLNKNQFYNNIEDIGNTVSSTIPIALLRSISEGLVKQGDKVMLCGFGVGYSWGAVIIEI</sequence>
<reference evidence="5" key="1">
    <citation type="submission" date="2022-11" db="EMBL/GenBank/DDBJ databases">
        <title>High-quality draft genome sequence of Galbibacter sp. strain CMA-7.</title>
        <authorList>
            <person name="Wei L."/>
            <person name="Dong C."/>
            <person name="Shao Z."/>
        </authorList>
    </citation>
    <scope>NUCLEOTIDE SEQUENCE</scope>
    <source>
        <strain evidence="5">CMA-7</strain>
    </source>
</reference>
<proteinExistence type="predicted"/>
<dbReference type="NCBIfam" id="NF006829">
    <property type="entry name" value="PRK09352.1"/>
    <property type="match status" value="1"/>
</dbReference>
<organism evidence="5 6">
    <name type="scientific">Galbibacter pacificus</name>
    <dbReference type="NCBI Taxonomy" id="2996052"/>
    <lineage>
        <taxon>Bacteria</taxon>
        <taxon>Pseudomonadati</taxon>
        <taxon>Bacteroidota</taxon>
        <taxon>Flavobacteriia</taxon>
        <taxon>Flavobacteriales</taxon>
        <taxon>Flavobacteriaceae</taxon>
        <taxon>Galbibacter</taxon>
    </lineage>
</organism>
<evidence type="ECO:0000256" key="1">
    <source>
        <dbReference type="ARBA" id="ARBA00022679"/>
    </source>
</evidence>
<dbReference type="PANTHER" id="PTHR34069">
    <property type="entry name" value="3-OXOACYL-[ACYL-CARRIER-PROTEIN] SYNTHASE 3"/>
    <property type="match status" value="1"/>
</dbReference>
<dbReference type="EMBL" id="JAPMUA010000001">
    <property type="protein sequence ID" value="MDG3584778.1"/>
    <property type="molecule type" value="Genomic_DNA"/>
</dbReference>
<accession>A0ABT6FNE4</accession>
<dbReference type="SUPFAM" id="SSF53901">
    <property type="entry name" value="Thiolase-like"/>
    <property type="match status" value="1"/>
</dbReference>
<dbReference type="Gene3D" id="3.40.47.10">
    <property type="match status" value="1"/>
</dbReference>
<keyword evidence="1" id="KW-0808">Transferase</keyword>
<dbReference type="RefSeq" id="WP_277898536.1">
    <property type="nucleotide sequence ID" value="NZ_JAPMUA010000001.1"/>
</dbReference>
<evidence type="ECO:0000256" key="2">
    <source>
        <dbReference type="ARBA" id="ARBA00023315"/>
    </source>
</evidence>
<feature type="domain" description="Beta-ketoacyl-[acyl-carrier-protein] synthase III N-terminal" evidence="4">
    <location>
        <begin position="106"/>
        <end position="183"/>
    </location>
</feature>
<evidence type="ECO:0000259" key="4">
    <source>
        <dbReference type="Pfam" id="PF08545"/>
    </source>
</evidence>
<feature type="domain" description="Beta-ketoacyl-[acyl-carrier-protein] synthase III C-terminal" evidence="3">
    <location>
        <begin position="245"/>
        <end position="332"/>
    </location>
</feature>
<evidence type="ECO:0000259" key="3">
    <source>
        <dbReference type="Pfam" id="PF08541"/>
    </source>
</evidence>
<dbReference type="Pfam" id="PF08545">
    <property type="entry name" value="ACP_syn_III"/>
    <property type="match status" value="1"/>
</dbReference>
<keyword evidence="6" id="KW-1185">Reference proteome</keyword>
<protein>
    <submittedName>
        <fullName evidence="5">Ketoacyl-ACP synthase III</fullName>
    </submittedName>
</protein>
<comment type="caution">
    <text evidence="5">The sequence shown here is derived from an EMBL/GenBank/DDBJ whole genome shotgun (WGS) entry which is preliminary data.</text>
</comment>
<dbReference type="PANTHER" id="PTHR34069:SF2">
    <property type="entry name" value="BETA-KETOACYL-[ACYL-CARRIER-PROTEIN] SYNTHASE III"/>
    <property type="match status" value="1"/>
</dbReference>
<dbReference type="Proteomes" id="UP001153642">
    <property type="component" value="Unassembled WGS sequence"/>
</dbReference>
<dbReference type="InterPro" id="IPR013751">
    <property type="entry name" value="ACP_syn_III_N"/>
</dbReference>
<name>A0ABT6FNE4_9FLAO</name>
<keyword evidence="2" id="KW-0012">Acyltransferase</keyword>
<gene>
    <name evidence="5" type="ORF">OSR52_02775</name>
</gene>
<dbReference type="InterPro" id="IPR013747">
    <property type="entry name" value="ACP_syn_III_C"/>
</dbReference>